<keyword evidence="2 7" id="KW-0436">Ligase</keyword>
<evidence type="ECO:0000313" key="8">
    <source>
        <dbReference type="Proteomes" id="UP001501570"/>
    </source>
</evidence>
<accession>A0ABP9SV61</accession>
<evidence type="ECO:0000256" key="3">
    <source>
        <dbReference type="ARBA" id="ARBA00022832"/>
    </source>
</evidence>
<protein>
    <recommendedName>
        <fullName evidence="5">Acyl-CoA synthetase</fullName>
    </recommendedName>
</protein>
<keyword evidence="4" id="KW-0443">Lipid metabolism</keyword>
<comment type="caution">
    <text evidence="7">The sequence shown here is derived from an EMBL/GenBank/DDBJ whole genome shotgun (WGS) entry which is preliminary data.</text>
</comment>
<dbReference type="Gene3D" id="3.40.50.12780">
    <property type="entry name" value="N-terminal domain of ligase-like"/>
    <property type="match status" value="1"/>
</dbReference>
<dbReference type="InterPro" id="IPR020845">
    <property type="entry name" value="AMP-binding_CS"/>
</dbReference>
<name>A0ABP9SV61_9ACTN</name>
<dbReference type="PROSITE" id="PS00455">
    <property type="entry name" value="AMP_BINDING"/>
    <property type="match status" value="1"/>
</dbReference>
<comment type="similarity">
    <text evidence="1">Belongs to the ATP-dependent AMP-binding enzyme family.</text>
</comment>
<evidence type="ECO:0000256" key="5">
    <source>
        <dbReference type="ARBA" id="ARBA00032875"/>
    </source>
</evidence>
<dbReference type="PANTHER" id="PTHR43272">
    <property type="entry name" value="LONG-CHAIN-FATTY-ACID--COA LIGASE"/>
    <property type="match status" value="1"/>
</dbReference>
<dbReference type="Pfam" id="PF23562">
    <property type="entry name" value="AMP-binding_C_3"/>
    <property type="match status" value="1"/>
</dbReference>
<dbReference type="SUPFAM" id="SSF56801">
    <property type="entry name" value="Acetyl-CoA synthetase-like"/>
    <property type="match status" value="1"/>
</dbReference>
<evidence type="ECO:0000259" key="6">
    <source>
        <dbReference type="Pfam" id="PF00501"/>
    </source>
</evidence>
<keyword evidence="8" id="KW-1185">Reference proteome</keyword>
<dbReference type="GO" id="GO:0016874">
    <property type="term" value="F:ligase activity"/>
    <property type="evidence" value="ECO:0007669"/>
    <property type="project" value="UniProtKB-KW"/>
</dbReference>
<dbReference type="InterPro" id="IPR000873">
    <property type="entry name" value="AMP-dep_synth/lig_dom"/>
</dbReference>
<dbReference type="PANTHER" id="PTHR43272:SF32">
    <property type="entry name" value="AMP-DEPENDENT SYNTHETASE_LIGASE DOMAIN-CONTAINING PROTEIN"/>
    <property type="match status" value="1"/>
</dbReference>
<feature type="domain" description="AMP-dependent synthetase/ligase" evidence="6">
    <location>
        <begin position="24"/>
        <end position="437"/>
    </location>
</feature>
<proteinExistence type="inferred from homology"/>
<reference evidence="8" key="1">
    <citation type="journal article" date="2019" name="Int. J. Syst. Evol. Microbiol.">
        <title>The Global Catalogue of Microorganisms (GCM) 10K type strain sequencing project: providing services to taxonomists for standard genome sequencing and annotation.</title>
        <authorList>
            <consortium name="The Broad Institute Genomics Platform"/>
            <consortium name="The Broad Institute Genome Sequencing Center for Infectious Disease"/>
            <person name="Wu L."/>
            <person name="Ma J."/>
        </authorList>
    </citation>
    <scope>NUCLEOTIDE SEQUENCE [LARGE SCALE GENOMIC DNA]</scope>
    <source>
        <strain evidence="8">JCM 18304</strain>
    </source>
</reference>
<sequence length="611" mass="66411">MSELLVPPAVATIDDVNLTDVVWDNAERFPDAVQFVRRMTDEGAAGDDGPAAGAGWTPVTCRQFRDEVTAVARGIVAAGIEPGERVGLLSRTRYEWTLLDYAIWAAGAVSVPMYETSSADQAAWILSDSGAVACVVESDAQARMVAGIRDRTPTLREVWRIDAGDVGGLISRGEAVSVSDVHARRRRMVATDLATIIYTSGTTGRPKGCMLSHRNLDSNADNAVSALPELFAEGASTMLFLPLAHAFARLIQIGVVRAHMTMTHTSGMQTLAGDLRERRPTFLLSVPRMLEKIHSKAEQEAKGPVRGWVFRHAERTAVAYSEALETRRGARAGLRLSRRVFDWMVYRKLREALGGRCRHVICGGAPLNTHLGHFFRGAGMIVLEGYGLTETSAAATVNPPGAARIGTVGRPVPGVAIRIDDDTEILIRGDLVISSYWNNPDATAEAFTTDGWLRSGDLGELDPEGYLRVTGRKKEIIVTAAGKHVVPTALEERVRAHSLISHCVVVGDRQPFVAALITIDRDAWPRWLTEHGCPRGTSVADMREDRTLHAEIQTAIDDANMTVSHPEAIKKFRILPCEFSEAGGELTATLKVKRDVVQRACAGEIAAIYQT</sequence>
<evidence type="ECO:0000256" key="1">
    <source>
        <dbReference type="ARBA" id="ARBA00006432"/>
    </source>
</evidence>
<organism evidence="7 8">
    <name type="scientific">Rugosimonospora acidiphila</name>
    <dbReference type="NCBI Taxonomy" id="556531"/>
    <lineage>
        <taxon>Bacteria</taxon>
        <taxon>Bacillati</taxon>
        <taxon>Actinomycetota</taxon>
        <taxon>Actinomycetes</taxon>
        <taxon>Micromonosporales</taxon>
        <taxon>Micromonosporaceae</taxon>
        <taxon>Rugosimonospora</taxon>
    </lineage>
</organism>
<dbReference type="CDD" id="cd05907">
    <property type="entry name" value="VL_LC_FACS_like"/>
    <property type="match status" value="1"/>
</dbReference>
<evidence type="ECO:0000256" key="2">
    <source>
        <dbReference type="ARBA" id="ARBA00022598"/>
    </source>
</evidence>
<gene>
    <name evidence="7" type="ORF">GCM10023322_83380</name>
</gene>
<evidence type="ECO:0000313" key="7">
    <source>
        <dbReference type="EMBL" id="GAA5202129.1"/>
    </source>
</evidence>
<dbReference type="Pfam" id="PF00501">
    <property type="entry name" value="AMP-binding"/>
    <property type="match status" value="1"/>
</dbReference>
<dbReference type="Proteomes" id="UP001501570">
    <property type="component" value="Unassembled WGS sequence"/>
</dbReference>
<keyword evidence="3" id="KW-0276">Fatty acid metabolism</keyword>
<evidence type="ECO:0000256" key="4">
    <source>
        <dbReference type="ARBA" id="ARBA00023098"/>
    </source>
</evidence>
<dbReference type="EMBL" id="BAABJQ010000058">
    <property type="protein sequence ID" value="GAA5202129.1"/>
    <property type="molecule type" value="Genomic_DNA"/>
</dbReference>
<dbReference type="RefSeq" id="WP_345639296.1">
    <property type="nucleotide sequence ID" value="NZ_BAABJQ010000058.1"/>
</dbReference>
<dbReference type="InterPro" id="IPR042099">
    <property type="entry name" value="ANL_N_sf"/>
</dbReference>